<feature type="transmembrane region" description="Helical" evidence="7">
    <location>
        <begin position="74"/>
        <end position="94"/>
    </location>
</feature>
<dbReference type="Pfam" id="PF16916">
    <property type="entry name" value="ZT_dimer"/>
    <property type="match status" value="1"/>
</dbReference>
<dbReference type="InterPro" id="IPR050291">
    <property type="entry name" value="CDF_Transporter"/>
</dbReference>
<gene>
    <name evidence="10" type="primary">PLESTB000936</name>
    <name evidence="10" type="ORF">PLESTB_000508900</name>
</gene>
<dbReference type="InterPro" id="IPR036837">
    <property type="entry name" value="Cation_efflux_CTD_sf"/>
</dbReference>
<evidence type="ECO:0000256" key="6">
    <source>
        <dbReference type="SAM" id="MobiDB-lite"/>
    </source>
</evidence>
<evidence type="ECO:0000313" key="11">
    <source>
        <dbReference type="Proteomes" id="UP001165080"/>
    </source>
</evidence>
<dbReference type="GO" id="GO:0008324">
    <property type="term" value="F:monoatomic cation transmembrane transporter activity"/>
    <property type="evidence" value="ECO:0007669"/>
    <property type="project" value="InterPro"/>
</dbReference>
<feature type="transmembrane region" description="Helical" evidence="7">
    <location>
        <begin position="114"/>
        <end position="135"/>
    </location>
</feature>
<dbReference type="NCBIfam" id="TIGR01297">
    <property type="entry name" value="CDF"/>
    <property type="match status" value="1"/>
</dbReference>
<dbReference type="Pfam" id="PF01545">
    <property type="entry name" value="Cation_efflux"/>
    <property type="match status" value="1"/>
</dbReference>
<dbReference type="PANTHER" id="PTHR43840:SF52">
    <property type="entry name" value="CATION EFFLUX FAMILY PROTEIN"/>
    <property type="match status" value="1"/>
</dbReference>
<accession>A0A9W6BFZ9</accession>
<feature type="domain" description="Cation efflux protein cytoplasmic" evidence="9">
    <location>
        <begin position="211"/>
        <end position="285"/>
    </location>
</feature>
<dbReference type="SUPFAM" id="SSF160240">
    <property type="entry name" value="Cation efflux protein cytoplasmic domain-like"/>
    <property type="match status" value="1"/>
</dbReference>
<sequence length="358" mass="39665">MMKMTLKKWRYFSRQRRHPRVHQRREEKGMSTPFPDACDWASTLVDLFSQAVLAVAEYQAARFDDRFPIGRTRMAELSVLACAGIMFVSTALVIRESIGSLWDGLHGHLSPLNVDAILIVTLSAATAFKLALYVFCRALRRNPIMVALSEDHLNDVMSNLAAIGGAAIAGNLPRYWWVDPVVAVASSLLIIRNWLAICWEQGQKMIGLGAPEELIQEVTRVTQKHNPHMQLDRVTAYHHGSHMVVEVEVLLPASMTVRESHDIALELQHKIEAIDSVERAFVHVDYERRTLEEHKPPKRSAPQVERNLKLGIKDVMKPLVAYDIGAPYDSAAASPSSCAAGRPPAPPSACAGATPTGL</sequence>
<evidence type="ECO:0000256" key="1">
    <source>
        <dbReference type="ARBA" id="ARBA00004141"/>
    </source>
</evidence>
<keyword evidence="4 7" id="KW-1133">Transmembrane helix</keyword>
<dbReference type="Gene3D" id="1.20.1510.10">
    <property type="entry name" value="Cation efflux protein transmembrane domain"/>
    <property type="match status" value="1"/>
</dbReference>
<evidence type="ECO:0000256" key="4">
    <source>
        <dbReference type="ARBA" id="ARBA00022989"/>
    </source>
</evidence>
<evidence type="ECO:0000259" key="9">
    <source>
        <dbReference type="Pfam" id="PF16916"/>
    </source>
</evidence>
<proteinExistence type="predicted"/>
<dbReference type="EMBL" id="BRXU01000004">
    <property type="protein sequence ID" value="GLC51497.1"/>
    <property type="molecule type" value="Genomic_DNA"/>
</dbReference>
<feature type="region of interest" description="Disordered" evidence="6">
    <location>
        <begin position="333"/>
        <end position="358"/>
    </location>
</feature>
<keyword evidence="3 7" id="KW-0812">Transmembrane</keyword>
<dbReference type="PANTHER" id="PTHR43840">
    <property type="entry name" value="MITOCHONDRIAL METAL TRANSPORTER 1-RELATED"/>
    <property type="match status" value="1"/>
</dbReference>
<name>A0A9W6BFZ9_9CHLO</name>
<keyword evidence="11" id="KW-1185">Reference proteome</keyword>
<evidence type="ECO:0000256" key="2">
    <source>
        <dbReference type="ARBA" id="ARBA00022448"/>
    </source>
</evidence>
<organism evidence="10 11">
    <name type="scientific">Pleodorina starrii</name>
    <dbReference type="NCBI Taxonomy" id="330485"/>
    <lineage>
        <taxon>Eukaryota</taxon>
        <taxon>Viridiplantae</taxon>
        <taxon>Chlorophyta</taxon>
        <taxon>core chlorophytes</taxon>
        <taxon>Chlorophyceae</taxon>
        <taxon>CS clade</taxon>
        <taxon>Chlamydomonadales</taxon>
        <taxon>Volvocaceae</taxon>
        <taxon>Pleodorina</taxon>
    </lineage>
</organism>
<dbReference type="AlphaFoldDB" id="A0A9W6BFZ9"/>
<evidence type="ECO:0000256" key="5">
    <source>
        <dbReference type="ARBA" id="ARBA00023136"/>
    </source>
</evidence>
<feature type="domain" description="Cation efflux protein transmembrane" evidence="8">
    <location>
        <begin position="41"/>
        <end position="203"/>
    </location>
</feature>
<dbReference type="GO" id="GO:0016020">
    <property type="term" value="C:membrane"/>
    <property type="evidence" value="ECO:0007669"/>
    <property type="project" value="UniProtKB-SubCell"/>
</dbReference>
<dbReference type="Gene3D" id="3.30.70.1350">
    <property type="entry name" value="Cation efflux protein, cytoplasmic domain"/>
    <property type="match status" value="1"/>
</dbReference>
<dbReference type="SUPFAM" id="SSF161111">
    <property type="entry name" value="Cation efflux protein transmembrane domain-like"/>
    <property type="match status" value="1"/>
</dbReference>
<keyword evidence="2" id="KW-0813">Transport</keyword>
<dbReference type="InterPro" id="IPR002524">
    <property type="entry name" value="Cation_efflux"/>
</dbReference>
<reference evidence="10 11" key="1">
    <citation type="journal article" date="2023" name="Commun. Biol.">
        <title>Reorganization of the ancestral sex-determining regions during the evolution of trioecy in Pleodorina starrii.</title>
        <authorList>
            <person name="Takahashi K."/>
            <person name="Suzuki S."/>
            <person name="Kawai-Toyooka H."/>
            <person name="Yamamoto K."/>
            <person name="Hamaji T."/>
            <person name="Ootsuki R."/>
            <person name="Yamaguchi H."/>
            <person name="Kawachi M."/>
            <person name="Higashiyama T."/>
            <person name="Nozaki H."/>
        </authorList>
    </citation>
    <scope>NUCLEOTIDE SEQUENCE [LARGE SCALE GENOMIC DNA]</scope>
    <source>
        <strain evidence="10 11">NIES-4479</strain>
    </source>
</reference>
<keyword evidence="5 7" id="KW-0472">Membrane</keyword>
<comment type="caution">
    <text evidence="10">The sequence shown here is derived from an EMBL/GenBank/DDBJ whole genome shotgun (WGS) entry which is preliminary data.</text>
</comment>
<dbReference type="InterPro" id="IPR027469">
    <property type="entry name" value="Cation_efflux_TMD_sf"/>
</dbReference>
<evidence type="ECO:0000313" key="10">
    <source>
        <dbReference type="EMBL" id="GLC51497.1"/>
    </source>
</evidence>
<evidence type="ECO:0000256" key="7">
    <source>
        <dbReference type="SAM" id="Phobius"/>
    </source>
</evidence>
<dbReference type="Proteomes" id="UP001165080">
    <property type="component" value="Unassembled WGS sequence"/>
</dbReference>
<dbReference type="InterPro" id="IPR027470">
    <property type="entry name" value="Cation_efflux_CTD"/>
</dbReference>
<evidence type="ECO:0000256" key="3">
    <source>
        <dbReference type="ARBA" id="ARBA00022692"/>
    </source>
</evidence>
<protein>
    <recommendedName>
        <fullName evidence="12">Cation efflux protein cytoplasmic domain-containing protein</fullName>
    </recommendedName>
</protein>
<evidence type="ECO:0008006" key="12">
    <source>
        <dbReference type="Google" id="ProtNLM"/>
    </source>
</evidence>
<dbReference type="InterPro" id="IPR058533">
    <property type="entry name" value="Cation_efflux_TM"/>
</dbReference>
<evidence type="ECO:0000259" key="8">
    <source>
        <dbReference type="Pfam" id="PF01545"/>
    </source>
</evidence>
<comment type="subcellular location">
    <subcellularLocation>
        <location evidence="1">Membrane</location>
        <topology evidence="1">Multi-pass membrane protein</topology>
    </subcellularLocation>
</comment>